<reference evidence="7 10" key="1">
    <citation type="submission" date="2018-02" db="EMBL/GenBank/DDBJ databases">
        <title>Deep subsurface shale carbon reservoir microbial communities from Ohio and West Virginia, USA.</title>
        <authorList>
            <person name="Wrighton K."/>
        </authorList>
    </citation>
    <scope>NUCLEOTIDE SEQUENCE [LARGE SCALE GENOMIC DNA]</scope>
    <source>
        <strain evidence="7 10">UTICA-S1B6</strain>
    </source>
</reference>
<organism evidence="8 9">
    <name type="scientific">Marinobacter persicus</name>
    <dbReference type="NCBI Taxonomy" id="930118"/>
    <lineage>
        <taxon>Bacteria</taxon>
        <taxon>Pseudomonadati</taxon>
        <taxon>Pseudomonadota</taxon>
        <taxon>Gammaproteobacteria</taxon>
        <taxon>Pseudomonadales</taxon>
        <taxon>Marinobacteraceae</taxon>
        <taxon>Marinobacter</taxon>
    </lineage>
</organism>
<comment type="similarity">
    <text evidence="1">Belongs to the LysR transcriptional regulatory family.</text>
</comment>
<dbReference type="Proteomes" id="UP000239648">
    <property type="component" value="Unassembled WGS sequence"/>
</dbReference>
<keyword evidence="4" id="KW-0010">Activator</keyword>
<dbReference type="GO" id="GO:0003700">
    <property type="term" value="F:DNA-binding transcription factor activity"/>
    <property type="evidence" value="ECO:0007669"/>
    <property type="project" value="InterPro"/>
</dbReference>
<dbReference type="Proteomes" id="UP000239446">
    <property type="component" value="Unassembled WGS sequence"/>
</dbReference>
<dbReference type="GO" id="GO:0003677">
    <property type="term" value="F:DNA binding"/>
    <property type="evidence" value="ECO:0007669"/>
    <property type="project" value="UniProtKB-KW"/>
</dbReference>
<dbReference type="EMBL" id="PTIT01000007">
    <property type="protein sequence ID" value="PPK52213.1"/>
    <property type="molecule type" value="Genomic_DNA"/>
</dbReference>
<evidence type="ECO:0000259" key="6">
    <source>
        <dbReference type="PROSITE" id="PS50931"/>
    </source>
</evidence>
<keyword evidence="2" id="KW-0805">Transcription regulation</keyword>
<name>A0A2S6G7E0_9GAMM</name>
<keyword evidence="5" id="KW-0804">Transcription</keyword>
<dbReference type="RefSeq" id="WP_104415674.1">
    <property type="nucleotide sequence ID" value="NZ_PTIT01000007.1"/>
</dbReference>
<evidence type="ECO:0000313" key="9">
    <source>
        <dbReference type="Proteomes" id="UP000239446"/>
    </source>
</evidence>
<keyword evidence="3" id="KW-0238">DNA-binding</keyword>
<dbReference type="GO" id="GO:2000142">
    <property type="term" value="P:regulation of DNA-templated transcription initiation"/>
    <property type="evidence" value="ECO:0007669"/>
    <property type="project" value="TreeGrafter"/>
</dbReference>
<dbReference type="AlphaFoldDB" id="A0A2S6G7E0"/>
<gene>
    <name evidence="8" type="ORF">B0H24_10075</name>
    <name evidence="7" type="ORF">BY455_107141</name>
</gene>
<protein>
    <submittedName>
        <fullName evidence="8">LysR family transcriptional activator of nhaA</fullName>
    </submittedName>
</protein>
<dbReference type="InterPro" id="IPR000847">
    <property type="entry name" value="LysR_HTH_N"/>
</dbReference>
<dbReference type="SUPFAM" id="SSF46785">
    <property type="entry name" value="Winged helix' DNA-binding domain"/>
    <property type="match status" value="1"/>
</dbReference>
<evidence type="ECO:0000256" key="4">
    <source>
        <dbReference type="ARBA" id="ARBA00023159"/>
    </source>
</evidence>
<dbReference type="PROSITE" id="PS50931">
    <property type="entry name" value="HTH_LYSR"/>
    <property type="match status" value="1"/>
</dbReference>
<feature type="domain" description="HTH lysR-type" evidence="6">
    <location>
        <begin position="4"/>
        <end position="61"/>
    </location>
</feature>
<sequence>MDQLNLRHLHYFWVISREGSIARASEVLDLAPQTLSGQLATFEQAVGGQLFKRQHRRLILTDLGQLVQAYADDIFALTGELSEALKLPPTHRPLNLFAGISASIHKLIAYRLLQPAMKLGREVRLECRTGRAEDLLLSLKRGELDVVLTDRMPTAEPSERLAVHRLSSSTISLFAAPDMAKELQRGFPQSLNRQPLLANATDAPYFHKLMNWLTLNNVRMELVARIDDSALIKVFGREGLGLFAAPTAIQEEVCRQYQVAVVASLEEVTDQLYAVTRSRKLTHAAVKAICEGPIQGSKESS</sequence>
<dbReference type="EMBL" id="PTIU01000007">
    <property type="protein sequence ID" value="PPK55098.1"/>
    <property type="molecule type" value="Genomic_DNA"/>
</dbReference>
<evidence type="ECO:0000313" key="7">
    <source>
        <dbReference type="EMBL" id="PPK52213.1"/>
    </source>
</evidence>
<dbReference type="PANTHER" id="PTHR30293:SF2">
    <property type="entry name" value="TRANSCRIPTIONAL ACTIVATOR PROTEIN NHAR"/>
    <property type="match status" value="1"/>
</dbReference>
<evidence type="ECO:0000313" key="8">
    <source>
        <dbReference type="EMBL" id="PPK55098.1"/>
    </source>
</evidence>
<evidence type="ECO:0000256" key="2">
    <source>
        <dbReference type="ARBA" id="ARBA00023015"/>
    </source>
</evidence>
<dbReference type="InterPro" id="IPR036390">
    <property type="entry name" value="WH_DNA-bd_sf"/>
</dbReference>
<dbReference type="OrthoDB" id="464481at2"/>
<evidence type="ECO:0000256" key="1">
    <source>
        <dbReference type="ARBA" id="ARBA00009437"/>
    </source>
</evidence>
<reference evidence="8 9" key="2">
    <citation type="submission" date="2018-02" db="EMBL/GenBank/DDBJ databases">
        <title>Subsurface microbial communities from deep shales in Ohio and West Virginia, USA.</title>
        <authorList>
            <person name="Wrighton K."/>
        </authorList>
    </citation>
    <scope>NUCLEOTIDE SEQUENCE [LARGE SCALE GENOMIC DNA]</scope>
    <source>
        <strain evidence="8 9">UTICA-S1B9</strain>
    </source>
</reference>
<dbReference type="SUPFAM" id="SSF53850">
    <property type="entry name" value="Periplasmic binding protein-like II"/>
    <property type="match status" value="1"/>
</dbReference>
<dbReference type="InterPro" id="IPR036388">
    <property type="entry name" value="WH-like_DNA-bd_sf"/>
</dbReference>
<dbReference type="Pfam" id="PF03466">
    <property type="entry name" value="LysR_substrate"/>
    <property type="match status" value="1"/>
</dbReference>
<dbReference type="Gene3D" id="1.10.10.10">
    <property type="entry name" value="Winged helix-like DNA-binding domain superfamily/Winged helix DNA-binding domain"/>
    <property type="match status" value="1"/>
</dbReference>
<dbReference type="InterPro" id="IPR005119">
    <property type="entry name" value="LysR_subst-bd"/>
</dbReference>
<evidence type="ECO:0000313" key="10">
    <source>
        <dbReference type="Proteomes" id="UP000239648"/>
    </source>
</evidence>
<keyword evidence="10" id="KW-1185">Reference proteome</keyword>
<dbReference type="Pfam" id="PF00126">
    <property type="entry name" value="HTH_1"/>
    <property type="match status" value="1"/>
</dbReference>
<comment type="caution">
    <text evidence="8">The sequence shown here is derived from an EMBL/GenBank/DDBJ whole genome shotgun (WGS) entry which is preliminary data.</text>
</comment>
<proteinExistence type="inferred from homology"/>
<dbReference type="Gene3D" id="3.40.190.290">
    <property type="match status" value="1"/>
</dbReference>
<evidence type="ECO:0000256" key="3">
    <source>
        <dbReference type="ARBA" id="ARBA00023125"/>
    </source>
</evidence>
<accession>A0A2S6G7E0</accession>
<dbReference type="PANTHER" id="PTHR30293">
    <property type="entry name" value="TRANSCRIPTIONAL REGULATORY PROTEIN NAC-RELATED"/>
    <property type="match status" value="1"/>
</dbReference>
<evidence type="ECO:0000256" key="5">
    <source>
        <dbReference type="ARBA" id="ARBA00023163"/>
    </source>
</evidence>